<sequence length="151" mass="16662">MDTNEYAGITPHLTVPSTDEAVEFYKAAFGADELIRNASDDGRVFHCELLINGGRLLLHDDFSDDGQTPTALGGSPVTLHLYVADVDAAYQRCIEAGAESLEPPEDTFWGDRYAQIKDPAGHQWSMGTRQEDLSLAEHEERADEWSRGHLG</sequence>
<gene>
    <name evidence="2" type="ORF">JOF43_004334</name>
</gene>
<dbReference type="PANTHER" id="PTHR34109:SF1">
    <property type="entry name" value="VOC DOMAIN-CONTAINING PROTEIN"/>
    <property type="match status" value="1"/>
</dbReference>
<dbReference type="Gene3D" id="3.30.720.120">
    <property type="match status" value="1"/>
</dbReference>
<evidence type="ECO:0000313" key="3">
    <source>
        <dbReference type="Proteomes" id="UP001519290"/>
    </source>
</evidence>
<organism evidence="2 3">
    <name type="scientific">Brachybacterium sacelli</name>
    <dbReference type="NCBI Taxonomy" id="173364"/>
    <lineage>
        <taxon>Bacteria</taxon>
        <taxon>Bacillati</taxon>
        <taxon>Actinomycetota</taxon>
        <taxon>Actinomycetes</taxon>
        <taxon>Micrococcales</taxon>
        <taxon>Dermabacteraceae</taxon>
        <taxon>Brachybacterium</taxon>
    </lineage>
</organism>
<dbReference type="SUPFAM" id="SSF54593">
    <property type="entry name" value="Glyoxalase/Bleomycin resistance protein/Dihydroxybiphenyl dioxygenase"/>
    <property type="match status" value="1"/>
</dbReference>
<feature type="domain" description="VOC" evidence="1">
    <location>
        <begin position="5"/>
        <end position="129"/>
    </location>
</feature>
<dbReference type="InterPro" id="IPR029068">
    <property type="entry name" value="Glyas_Bleomycin-R_OHBP_Dase"/>
</dbReference>
<dbReference type="Proteomes" id="UP001519290">
    <property type="component" value="Unassembled WGS sequence"/>
</dbReference>
<dbReference type="EMBL" id="JAGIOD010000002">
    <property type="protein sequence ID" value="MBP2384345.1"/>
    <property type="molecule type" value="Genomic_DNA"/>
</dbReference>
<proteinExistence type="predicted"/>
<dbReference type="InterPro" id="IPR037523">
    <property type="entry name" value="VOC_core"/>
</dbReference>
<comment type="caution">
    <text evidence="2">The sequence shown here is derived from an EMBL/GenBank/DDBJ whole genome shotgun (WGS) entry which is preliminary data.</text>
</comment>
<name>A0ABS4X789_9MICO</name>
<reference evidence="2 3" key="1">
    <citation type="submission" date="2021-03" db="EMBL/GenBank/DDBJ databases">
        <title>Sequencing the genomes of 1000 actinobacteria strains.</title>
        <authorList>
            <person name="Klenk H.-P."/>
        </authorList>
    </citation>
    <scope>NUCLEOTIDE SEQUENCE [LARGE SCALE GENOMIC DNA]</scope>
    <source>
        <strain evidence="2 3">DSM 14566</strain>
    </source>
</reference>
<protein>
    <submittedName>
        <fullName evidence="2">PhnB protein</fullName>
    </submittedName>
</protein>
<dbReference type="InterPro" id="IPR004360">
    <property type="entry name" value="Glyas_Fos-R_dOase_dom"/>
</dbReference>
<evidence type="ECO:0000313" key="2">
    <source>
        <dbReference type="EMBL" id="MBP2384345.1"/>
    </source>
</evidence>
<dbReference type="PROSITE" id="PS51819">
    <property type="entry name" value="VOC"/>
    <property type="match status" value="1"/>
</dbReference>
<dbReference type="Gene3D" id="3.30.720.110">
    <property type="match status" value="1"/>
</dbReference>
<evidence type="ECO:0000259" key="1">
    <source>
        <dbReference type="PROSITE" id="PS51819"/>
    </source>
</evidence>
<dbReference type="Pfam" id="PF00903">
    <property type="entry name" value="Glyoxalase"/>
    <property type="match status" value="1"/>
</dbReference>
<dbReference type="RefSeq" id="WP_209905203.1">
    <property type="nucleotide sequence ID" value="NZ_BAAAJW010000013.1"/>
</dbReference>
<accession>A0ABS4X789</accession>
<dbReference type="PANTHER" id="PTHR34109">
    <property type="entry name" value="BNAUNNG04460D PROTEIN-RELATED"/>
    <property type="match status" value="1"/>
</dbReference>
<dbReference type="CDD" id="cd07246">
    <property type="entry name" value="VOC_like"/>
    <property type="match status" value="1"/>
</dbReference>
<keyword evidence="3" id="KW-1185">Reference proteome</keyword>